<dbReference type="GO" id="GO:0005886">
    <property type="term" value="C:plasma membrane"/>
    <property type="evidence" value="ECO:0007669"/>
    <property type="project" value="TreeGrafter"/>
</dbReference>
<feature type="transmembrane region" description="Helical" evidence="10">
    <location>
        <begin position="110"/>
        <end position="130"/>
    </location>
</feature>
<dbReference type="Pfam" id="PF02076">
    <property type="entry name" value="STE3"/>
    <property type="match status" value="1"/>
</dbReference>
<dbReference type="PANTHER" id="PTHR28097">
    <property type="entry name" value="PHEROMONE A FACTOR RECEPTOR"/>
    <property type="match status" value="1"/>
</dbReference>
<evidence type="ECO:0000256" key="3">
    <source>
        <dbReference type="ARBA" id="ARBA00022507"/>
    </source>
</evidence>
<evidence type="ECO:0000256" key="10">
    <source>
        <dbReference type="SAM" id="Phobius"/>
    </source>
</evidence>
<dbReference type="GO" id="GO:0000750">
    <property type="term" value="P:pheromone-dependent signal transduction involved in conjugation with cellular fusion"/>
    <property type="evidence" value="ECO:0007669"/>
    <property type="project" value="TreeGrafter"/>
</dbReference>
<dbReference type="PRINTS" id="PR00900">
    <property type="entry name" value="PHEROMONEAR"/>
</dbReference>
<dbReference type="CDD" id="cd14966">
    <property type="entry name" value="7tmD_STE3"/>
    <property type="match status" value="1"/>
</dbReference>
<feature type="transmembrane region" description="Helical" evidence="10">
    <location>
        <begin position="150"/>
        <end position="176"/>
    </location>
</feature>
<comment type="similarity">
    <text evidence="2">Belongs to the G-protein coupled receptor 4 family.</text>
</comment>
<feature type="transmembrane region" description="Helical" evidence="10">
    <location>
        <begin position="31"/>
        <end position="51"/>
    </location>
</feature>
<keyword evidence="7 10" id="KW-0472">Membrane</keyword>
<protein>
    <submittedName>
        <fullName evidence="11">Pheromone B beta 1 receptor</fullName>
    </submittedName>
</protein>
<feature type="transmembrane region" description="Helical" evidence="10">
    <location>
        <begin position="6"/>
        <end position="24"/>
    </location>
</feature>
<keyword evidence="8 11" id="KW-0675">Receptor</keyword>
<gene>
    <name evidence="11" type="primary">BBR1_0</name>
    <name evidence="11" type="ORF">Hypma_000556</name>
</gene>
<dbReference type="AlphaFoldDB" id="A0A369J8U1"/>
<sequence length="397" mass="44829">MHPEFAPIAFISAISVLIVVPWHWRARNVATMALAFWLFISNIIYGVDASIWGNNVEVAIPVWCDITSKLIIGTNFALPSACLCICIHLEQVASVRLARSTMSDKRRRQIFEAFMCFGLPIFFMGLHFIVQGHRFDIIEEYGCRPTTYFSIPSLFIVWLPPLLVSIVALVFAGLALRHFMFRRISFAAHLSASQSALTTSRYLRLMLMAALQMVWSLTITAYALWFTIIAVPLRPWTTWADVHSDFSRIDQYPSLFTPQVILTGYYVLWWMVPVSTLIFVAFFAFGRDAIDEYKKCFTWLRVKVLRQTQESKNTLKGMPKSRFLPISVSVPGKPPSSNTSTLPPYTCPTSPSPSICKHDSDRSIDSHSCISQPYSAISSTFSDATQSHTSSTTYPTS</sequence>
<evidence type="ECO:0000256" key="5">
    <source>
        <dbReference type="ARBA" id="ARBA00022989"/>
    </source>
</evidence>
<dbReference type="PANTHER" id="PTHR28097:SF1">
    <property type="entry name" value="PHEROMONE A FACTOR RECEPTOR"/>
    <property type="match status" value="1"/>
</dbReference>
<evidence type="ECO:0000313" key="12">
    <source>
        <dbReference type="Proteomes" id="UP000076154"/>
    </source>
</evidence>
<evidence type="ECO:0000256" key="4">
    <source>
        <dbReference type="ARBA" id="ARBA00022692"/>
    </source>
</evidence>
<keyword evidence="3" id="KW-0589">Pheromone response</keyword>
<dbReference type="InterPro" id="IPR001499">
    <property type="entry name" value="GPCR_STE3"/>
</dbReference>
<accession>A0A369J8U1</accession>
<evidence type="ECO:0000256" key="8">
    <source>
        <dbReference type="ARBA" id="ARBA00023170"/>
    </source>
</evidence>
<comment type="caution">
    <text evidence="11">The sequence shown here is derived from an EMBL/GenBank/DDBJ whole genome shotgun (WGS) entry which is preliminary data.</text>
</comment>
<dbReference type="PRINTS" id="PR00899">
    <property type="entry name" value="GPCRSTE3"/>
</dbReference>
<dbReference type="InterPro" id="IPR001546">
    <property type="entry name" value="GPCR_Pheromne_A_rcpt"/>
</dbReference>
<keyword evidence="4 10" id="KW-0812">Transmembrane</keyword>
<keyword evidence="6" id="KW-0297">G-protein coupled receptor</keyword>
<dbReference type="InParanoid" id="A0A369J8U1"/>
<keyword evidence="12" id="KW-1185">Reference proteome</keyword>
<evidence type="ECO:0000256" key="7">
    <source>
        <dbReference type="ARBA" id="ARBA00023136"/>
    </source>
</evidence>
<evidence type="ECO:0000256" key="6">
    <source>
        <dbReference type="ARBA" id="ARBA00023040"/>
    </source>
</evidence>
<dbReference type="EMBL" id="LUEZ02000106">
    <property type="protein sequence ID" value="RDB18298.1"/>
    <property type="molecule type" value="Genomic_DNA"/>
</dbReference>
<reference evidence="11" key="1">
    <citation type="submission" date="2018-04" db="EMBL/GenBank/DDBJ databases">
        <title>Whole genome sequencing of Hypsizygus marmoreus.</title>
        <authorList>
            <person name="Choi I.-G."/>
            <person name="Min B."/>
            <person name="Kim J.-G."/>
            <person name="Kim S."/>
            <person name="Oh Y.-L."/>
            <person name="Kong W.-S."/>
            <person name="Park H."/>
            <person name="Jeong J."/>
            <person name="Song E.-S."/>
        </authorList>
    </citation>
    <scope>NUCLEOTIDE SEQUENCE [LARGE SCALE GENOMIC DNA]</scope>
    <source>
        <strain evidence="11">51987-8</strain>
    </source>
</reference>
<evidence type="ECO:0000313" key="11">
    <source>
        <dbReference type="EMBL" id="RDB18298.1"/>
    </source>
</evidence>
<name>A0A369J8U1_HYPMA</name>
<dbReference type="Proteomes" id="UP000076154">
    <property type="component" value="Unassembled WGS sequence"/>
</dbReference>
<evidence type="ECO:0000256" key="9">
    <source>
        <dbReference type="ARBA" id="ARBA00023224"/>
    </source>
</evidence>
<dbReference type="FunCoup" id="A0A369J8U1">
    <property type="interactions" value="92"/>
</dbReference>
<keyword evidence="9" id="KW-0807">Transducer</keyword>
<evidence type="ECO:0000256" key="2">
    <source>
        <dbReference type="ARBA" id="ARBA00011085"/>
    </source>
</evidence>
<proteinExistence type="inferred from homology"/>
<feature type="transmembrane region" description="Helical" evidence="10">
    <location>
        <begin position="265"/>
        <end position="285"/>
    </location>
</feature>
<comment type="subcellular location">
    <subcellularLocation>
        <location evidence="1">Membrane</location>
        <topology evidence="1">Multi-pass membrane protein</topology>
    </subcellularLocation>
</comment>
<organism evidence="11 12">
    <name type="scientific">Hypsizygus marmoreus</name>
    <name type="common">White beech mushroom</name>
    <name type="synonym">Agaricus marmoreus</name>
    <dbReference type="NCBI Taxonomy" id="39966"/>
    <lineage>
        <taxon>Eukaryota</taxon>
        <taxon>Fungi</taxon>
        <taxon>Dikarya</taxon>
        <taxon>Basidiomycota</taxon>
        <taxon>Agaricomycotina</taxon>
        <taxon>Agaricomycetes</taxon>
        <taxon>Agaricomycetidae</taxon>
        <taxon>Agaricales</taxon>
        <taxon>Tricholomatineae</taxon>
        <taxon>Lyophyllaceae</taxon>
        <taxon>Hypsizygus</taxon>
    </lineage>
</organism>
<evidence type="ECO:0000256" key="1">
    <source>
        <dbReference type="ARBA" id="ARBA00004141"/>
    </source>
</evidence>
<feature type="transmembrane region" description="Helical" evidence="10">
    <location>
        <begin position="71"/>
        <end position="89"/>
    </location>
</feature>
<feature type="transmembrane region" description="Helical" evidence="10">
    <location>
        <begin position="205"/>
        <end position="231"/>
    </location>
</feature>
<dbReference type="OrthoDB" id="2874149at2759"/>
<dbReference type="GO" id="GO:0004933">
    <property type="term" value="F:mating-type a-factor pheromone receptor activity"/>
    <property type="evidence" value="ECO:0007669"/>
    <property type="project" value="InterPro"/>
</dbReference>
<keyword evidence="5 10" id="KW-1133">Transmembrane helix</keyword>